<sequence>MANNNKQTELKSTEEVNIKMRRSFSWDRAFFTSDGFLADDELSSMIEGDGDDVKQELQKIEEIESLEAKLFQEIEGSTPKSTGTSSITNSSINSSSGKKGSQAKKVTGTIKTSPTRSSLLSRGSAGSPVSNVKTSPRRNMSPKTGKANADSPSKTPPTKSKVASVNTRVSRTSPASPVSPGSSGSSSSTLSVNQRSKKSGSVSRRSLVNNEKPSTTNARRNEELKSSKPAVDLMPKSQSSICLKIKPAPVISQPTSPSRLSNSSSGSTTQRLSVSSSSSSFTVNQKSKPRGIKGSTGHQISKPTLKNHPTGHTSDLHAKQQATTCRTGSPDGSNARKLPSIKTVAAANTGLKPKSPKTATKKQSRGTESIHVISPEILDLKGKINALRMEISMQKERCNKMVRAGSGEANLKTPFAIEECSL</sequence>
<feature type="compositionally biased region" description="Low complexity" evidence="1">
    <location>
        <begin position="116"/>
        <end position="127"/>
    </location>
</feature>
<feature type="compositionally biased region" description="Low complexity" evidence="1">
    <location>
        <begin position="80"/>
        <end position="105"/>
    </location>
</feature>
<feature type="compositionally biased region" description="Polar residues" evidence="1">
    <location>
        <begin position="207"/>
        <end position="218"/>
    </location>
</feature>
<feature type="region of interest" description="Disordered" evidence="1">
    <location>
        <begin position="71"/>
        <end position="339"/>
    </location>
</feature>
<dbReference type="AlphaFoldDB" id="A0AAP0GWG9"/>
<dbReference type="Proteomes" id="UP001408789">
    <property type="component" value="Unassembled WGS sequence"/>
</dbReference>
<organism evidence="2 3">
    <name type="scientific">Deinandra increscens subsp. villosa</name>
    <dbReference type="NCBI Taxonomy" id="3103831"/>
    <lineage>
        <taxon>Eukaryota</taxon>
        <taxon>Viridiplantae</taxon>
        <taxon>Streptophyta</taxon>
        <taxon>Embryophyta</taxon>
        <taxon>Tracheophyta</taxon>
        <taxon>Spermatophyta</taxon>
        <taxon>Magnoliopsida</taxon>
        <taxon>eudicotyledons</taxon>
        <taxon>Gunneridae</taxon>
        <taxon>Pentapetalae</taxon>
        <taxon>asterids</taxon>
        <taxon>campanulids</taxon>
        <taxon>Asterales</taxon>
        <taxon>Asteraceae</taxon>
        <taxon>Asteroideae</taxon>
        <taxon>Heliantheae alliance</taxon>
        <taxon>Madieae</taxon>
        <taxon>Madiinae</taxon>
        <taxon>Deinandra</taxon>
    </lineage>
</organism>
<name>A0AAP0GWG9_9ASTR</name>
<gene>
    <name evidence="2" type="ORF">SSX86_018621</name>
</gene>
<feature type="compositionally biased region" description="Low complexity" evidence="1">
    <location>
        <begin position="252"/>
        <end position="284"/>
    </location>
</feature>
<dbReference type="GO" id="GO:0008017">
    <property type="term" value="F:microtubule binding"/>
    <property type="evidence" value="ECO:0007669"/>
    <property type="project" value="InterPro"/>
</dbReference>
<evidence type="ECO:0000256" key="1">
    <source>
        <dbReference type="SAM" id="MobiDB-lite"/>
    </source>
</evidence>
<evidence type="ECO:0000313" key="2">
    <source>
        <dbReference type="EMBL" id="KAK9061440.1"/>
    </source>
</evidence>
<comment type="caution">
    <text evidence="2">The sequence shown here is derived from an EMBL/GenBank/DDBJ whole genome shotgun (WGS) entry which is preliminary data.</text>
</comment>
<dbReference type="PANTHER" id="PTHR33737:SF21">
    <property type="entry name" value="MICROTUBULE-ASSOCIATED PROTEIN, MAP65_ASE1_PRC1"/>
    <property type="match status" value="1"/>
</dbReference>
<feature type="compositionally biased region" description="Polar residues" evidence="1">
    <location>
        <begin position="150"/>
        <end position="171"/>
    </location>
</feature>
<feature type="compositionally biased region" description="Polar residues" evidence="1">
    <location>
        <begin position="320"/>
        <end position="332"/>
    </location>
</feature>
<dbReference type="InterPro" id="IPR045882">
    <property type="entry name" value="GPT1/2"/>
</dbReference>
<feature type="compositionally biased region" description="Polar residues" evidence="1">
    <location>
        <begin position="128"/>
        <end position="142"/>
    </location>
</feature>
<feature type="compositionally biased region" description="Low complexity" evidence="1">
    <location>
        <begin position="172"/>
        <end position="192"/>
    </location>
</feature>
<keyword evidence="3" id="KW-1185">Reference proteome</keyword>
<dbReference type="EMBL" id="JBCNJP010000019">
    <property type="protein sequence ID" value="KAK9061440.1"/>
    <property type="molecule type" value="Genomic_DNA"/>
</dbReference>
<reference evidence="2 3" key="1">
    <citation type="submission" date="2024-04" db="EMBL/GenBank/DDBJ databases">
        <title>The reference genome of an endangered Asteraceae, Deinandra increscens subsp. villosa, native to the Central Coast of California.</title>
        <authorList>
            <person name="Guilliams M."/>
            <person name="Hasenstab-Lehman K."/>
            <person name="Meyer R."/>
            <person name="Mcevoy S."/>
        </authorList>
    </citation>
    <scope>NUCLEOTIDE SEQUENCE [LARGE SCALE GENOMIC DNA]</scope>
    <source>
        <tissue evidence="2">Leaf</tissue>
    </source>
</reference>
<evidence type="ECO:0000313" key="3">
    <source>
        <dbReference type="Proteomes" id="UP001408789"/>
    </source>
</evidence>
<accession>A0AAP0GWG9</accession>
<proteinExistence type="predicted"/>
<protein>
    <submittedName>
        <fullName evidence="2">Uncharacterized protein</fullName>
    </submittedName>
</protein>
<dbReference type="PANTHER" id="PTHR33737">
    <property type="entry name" value="OS05G0121800 PROTEIN"/>
    <property type="match status" value="1"/>
</dbReference>